<evidence type="ECO:0000256" key="3">
    <source>
        <dbReference type="ARBA" id="ARBA00022777"/>
    </source>
</evidence>
<dbReference type="PANTHER" id="PTHR10196:SF67">
    <property type="entry name" value="SEDOHEPTULOKINASE"/>
    <property type="match status" value="1"/>
</dbReference>
<evidence type="ECO:0008006" key="6">
    <source>
        <dbReference type="Google" id="ProtNLM"/>
    </source>
</evidence>
<keyword evidence="3" id="KW-0418">Kinase</keyword>
<dbReference type="Gene3D" id="3.30.420.40">
    <property type="match status" value="1"/>
</dbReference>
<dbReference type="EMBL" id="CANHGI010000003">
    <property type="protein sequence ID" value="CAI5444157.1"/>
    <property type="molecule type" value="Genomic_DNA"/>
</dbReference>
<dbReference type="PANTHER" id="PTHR10196">
    <property type="entry name" value="SUGAR KINASE"/>
    <property type="match status" value="1"/>
</dbReference>
<accession>A0A9P1MYB0</accession>
<evidence type="ECO:0000313" key="4">
    <source>
        <dbReference type="EMBL" id="CAI5444157.1"/>
    </source>
</evidence>
<evidence type="ECO:0000256" key="2">
    <source>
        <dbReference type="ARBA" id="ARBA00022679"/>
    </source>
</evidence>
<evidence type="ECO:0000313" key="5">
    <source>
        <dbReference type="Proteomes" id="UP001152747"/>
    </source>
</evidence>
<comment type="caution">
    <text evidence="4">The sequence shown here is derived from an EMBL/GenBank/DDBJ whole genome shotgun (WGS) entry which is preliminary data.</text>
</comment>
<organism evidence="4 5">
    <name type="scientific">Caenorhabditis angaria</name>
    <dbReference type="NCBI Taxonomy" id="860376"/>
    <lineage>
        <taxon>Eukaryota</taxon>
        <taxon>Metazoa</taxon>
        <taxon>Ecdysozoa</taxon>
        <taxon>Nematoda</taxon>
        <taxon>Chromadorea</taxon>
        <taxon>Rhabditida</taxon>
        <taxon>Rhabditina</taxon>
        <taxon>Rhabditomorpha</taxon>
        <taxon>Rhabditoidea</taxon>
        <taxon>Rhabditidae</taxon>
        <taxon>Peloderinae</taxon>
        <taxon>Caenorhabditis</taxon>
    </lineage>
</organism>
<reference evidence="4" key="1">
    <citation type="submission" date="2022-11" db="EMBL/GenBank/DDBJ databases">
        <authorList>
            <person name="Kikuchi T."/>
        </authorList>
    </citation>
    <scope>NUCLEOTIDE SEQUENCE</scope>
    <source>
        <strain evidence="4">PS1010</strain>
    </source>
</reference>
<protein>
    <recommendedName>
        <fullName evidence="6">Carbohydrate kinase FGGY N-terminal domain-containing protein</fullName>
    </recommendedName>
</protein>
<dbReference type="AlphaFoldDB" id="A0A9P1MYB0"/>
<dbReference type="GO" id="GO:0050277">
    <property type="term" value="F:sedoheptulokinase activity"/>
    <property type="evidence" value="ECO:0007669"/>
    <property type="project" value="TreeGrafter"/>
</dbReference>
<proteinExistence type="inferred from homology"/>
<keyword evidence="2" id="KW-0808">Transferase</keyword>
<evidence type="ECO:0000256" key="1">
    <source>
        <dbReference type="ARBA" id="ARBA00009156"/>
    </source>
</evidence>
<dbReference type="SUPFAM" id="SSF53067">
    <property type="entry name" value="Actin-like ATPase domain"/>
    <property type="match status" value="1"/>
</dbReference>
<dbReference type="OrthoDB" id="10264182at2759"/>
<dbReference type="Proteomes" id="UP001152747">
    <property type="component" value="Unassembled WGS sequence"/>
</dbReference>
<dbReference type="GO" id="GO:0006071">
    <property type="term" value="P:glycerol metabolic process"/>
    <property type="evidence" value="ECO:0007669"/>
    <property type="project" value="TreeGrafter"/>
</dbReference>
<dbReference type="GO" id="GO:0005829">
    <property type="term" value="C:cytosol"/>
    <property type="evidence" value="ECO:0007669"/>
    <property type="project" value="TreeGrafter"/>
</dbReference>
<sequence length="402" mass="45094">MIIGIDIGTSSAKICLLTEKREILQESHRNYSTHSSSLQDPKLILQVVLELLHDVYTKNHRISEIFTCVKCSSLYNWMFDCPTEFLEILPKWKEAEIYPGFGMVTMAFLKNSEGAGFFENFDKCGTIMDLFLAFLTKTSKNVKISHHNAFSWGYCSSAGKWQPEILQFLPENIELPEIVLDQNQIFGFWNGAKCHVASGDLQASVAALEKVGEGTAYLIIGTSAQLCLLHPISQDSKIPENLAPTIVNLPFSPTHRLLATCAMNGGNAIQKIVEDFIAPGKSSLRETLDLLNSNSSDLLPGNLEISPIFIAERGSKKKLLKIPENIRDFESLQILEAAHFGVVRNIFEMFFEVSENFRRLALVGAAKEPRFIRQIRKLKPEIEIMKLDCEIEVSTPFGATKF</sequence>
<dbReference type="InterPro" id="IPR043129">
    <property type="entry name" value="ATPase_NBD"/>
</dbReference>
<comment type="similarity">
    <text evidence="1">Belongs to the FGGY kinase family.</text>
</comment>
<gene>
    <name evidence="4" type="ORF">CAMP_LOCUS6794</name>
</gene>
<keyword evidence="5" id="KW-1185">Reference proteome</keyword>
<name>A0A9P1MYB0_9PELO</name>